<organism evidence="1 2">
    <name type="scientific">Trema orientale</name>
    <name type="common">Charcoal tree</name>
    <name type="synonym">Celtis orientalis</name>
    <dbReference type="NCBI Taxonomy" id="63057"/>
    <lineage>
        <taxon>Eukaryota</taxon>
        <taxon>Viridiplantae</taxon>
        <taxon>Streptophyta</taxon>
        <taxon>Embryophyta</taxon>
        <taxon>Tracheophyta</taxon>
        <taxon>Spermatophyta</taxon>
        <taxon>Magnoliopsida</taxon>
        <taxon>eudicotyledons</taxon>
        <taxon>Gunneridae</taxon>
        <taxon>Pentapetalae</taxon>
        <taxon>rosids</taxon>
        <taxon>fabids</taxon>
        <taxon>Rosales</taxon>
        <taxon>Cannabaceae</taxon>
        <taxon>Trema</taxon>
    </lineage>
</organism>
<dbReference type="OrthoDB" id="1938972at2759"/>
<keyword evidence="2" id="KW-1185">Reference proteome</keyword>
<gene>
    <name evidence="1" type="ORF">TorRG33x02_295090</name>
</gene>
<dbReference type="AlphaFoldDB" id="A0A2P5C741"/>
<evidence type="ECO:0000313" key="2">
    <source>
        <dbReference type="Proteomes" id="UP000237000"/>
    </source>
</evidence>
<dbReference type="EMBL" id="JXTC01000403">
    <property type="protein sequence ID" value="PON56890.1"/>
    <property type="molecule type" value="Genomic_DNA"/>
</dbReference>
<protein>
    <submittedName>
        <fullName evidence="1">Uncharacterized protein</fullName>
    </submittedName>
</protein>
<name>A0A2P5C741_TREOI</name>
<dbReference type="InParanoid" id="A0A2P5C741"/>
<reference evidence="2" key="1">
    <citation type="submission" date="2016-06" db="EMBL/GenBank/DDBJ databases">
        <title>Parallel loss of symbiosis genes in relatives of nitrogen-fixing non-legume Parasponia.</title>
        <authorList>
            <person name="Van Velzen R."/>
            <person name="Holmer R."/>
            <person name="Bu F."/>
            <person name="Rutten L."/>
            <person name="Van Zeijl A."/>
            <person name="Liu W."/>
            <person name="Santuari L."/>
            <person name="Cao Q."/>
            <person name="Sharma T."/>
            <person name="Shen D."/>
            <person name="Roswanjaya Y."/>
            <person name="Wardhani T."/>
            <person name="Kalhor M.S."/>
            <person name="Jansen J."/>
            <person name="Van den Hoogen J."/>
            <person name="Gungor B."/>
            <person name="Hartog M."/>
            <person name="Hontelez J."/>
            <person name="Verver J."/>
            <person name="Yang W.-C."/>
            <person name="Schijlen E."/>
            <person name="Repin R."/>
            <person name="Schilthuizen M."/>
            <person name="Schranz E."/>
            <person name="Heidstra R."/>
            <person name="Miyata K."/>
            <person name="Fedorova E."/>
            <person name="Kohlen W."/>
            <person name="Bisseling T."/>
            <person name="Smit S."/>
            <person name="Geurts R."/>
        </authorList>
    </citation>
    <scope>NUCLEOTIDE SEQUENCE [LARGE SCALE GENOMIC DNA]</scope>
    <source>
        <strain evidence="2">cv. RG33-2</strain>
    </source>
</reference>
<dbReference type="Proteomes" id="UP000237000">
    <property type="component" value="Unassembled WGS sequence"/>
</dbReference>
<proteinExistence type="predicted"/>
<sequence>MLHCLMICPYHEHFIVKIADGSLSKVAGTGTVVISKNLVLKFVLLAPKLICNSLSVSKITRDLRCIANFSPTCYSFQDLASRKMIGNAKECAGLYLLQTVDNPRKQTQTTRGVSFPVFPASNNGKCYHVVAL</sequence>
<comment type="caution">
    <text evidence="1">The sequence shown here is derived from an EMBL/GenBank/DDBJ whole genome shotgun (WGS) entry which is preliminary data.</text>
</comment>
<accession>A0A2P5C741</accession>
<evidence type="ECO:0000313" key="1">
    <source>
        <dbReference type="EMBL" id="PON56890.1"/>
    </source>
</evidence>